<dbReference type="PATRIC" id="fig|28037.234.peg.1963"/>
<comment type="caution">
    <text evidence="1">The sequence shown here is derived from an EMBL/GenBank/DDBJ whole genome shotgun (WGS) entry which is preliminary data.</text>
</comment>
<proteinExistence type="predicted"/>
<dbReference type="RefSeq" id="WP_061425748.1">
    <property type="nucleotide sequence ID" value="NZ_KQ970265.1"/>
</dbReference>
<gene>
    <name evidence="1" type="ORF">SMIDD28_01879</name>
</gene>
<name>A0A139Q2U8_STRMT</name>
<evidence type="ECO:0000313" key="2">
    <source>
        <dbReference type="Proteomes" id="UP000070136"/>
    </source>
</evidence>
<evidence type="ECO:0000313" key="1">
    <source>
        <dbReference type="EMBL" id="KXT96844.1"/>
    </source>
</evidence>
<protein>
    <submittedName>
        <fullName evidence="1">Uncharacterized protein</fullName>
    </submittedName>
</protein>
<reference evidence="1 2" key="1">
    <citation type="submission" date="2016-01" db="EMBL/GenBank/DDBJ databases">
        <title>Highly variable Streptococcus oralis are common among viridans streptococci isolated from primates.</title>
        <authorList>
            <person name="Denapaite D."/>
            <person name="Rieger M."/>
            <person name="Koendgen S."/>
            <person name="Brueckner R."/>
            <person name="Ochigava I."/>
            <person name="Kappeler P."/>
            <person name="Maetz-Rensing K."/>
            <person name="Leendertz F."/>
            <person name="Hakenbeck R."/>
        </authorList>
    </citation>
    <scope>NUCLEOTIDE SEQUENCE [LARGE SCALE GENOMIC DNA]</scope>
    <source>
        <strain evidence="1 2">DD28</strain>
    </source>
</reference>
<dbReference type="OrthoDB" id="2229173at2"/>
<organism evidence="1 2">
    <name type="scientific">Streptococcus mitis</name>
    <dbReference type="NCBI Taxonomy" id="28037"/>
    <lineage>
        <taxon>Bacteria</taxon>
        <taxon>Bacillati</taxon>
        <taxon>Bacillota</taxon>
        <taxon>Bacilli</taxon>
        <taxon>Lactobacillales</taxon>
        <taxon>Streptococcaceae</taxon>
        <taxon>Streptococcus</taxon>
        <taxon>Streptococcus mitis group</taxon>
    </lineage>
</organism>
<dbReference type="EMBL" id="LQOA01000050">
    <property type="protein sequence ID" value="KXT96844.1"/>
    <property type="molecule type" value="Genomic_DNA"/>
</dbReference>
<dbReference type="AlphaFoldDB" id="A0A139Q2U8"/>
<dbReference type="Proteomes" id="UP000070136">
    <property type="component" value="Unassembled WGS sequence"/>
</dbReference>
<accession>A0A139Q2U8</accession>
<sequence length="102" mass="12399">MEKIIFERKRFEYVGSNRKQVKDFMILKNFMSKTIQVEIRVEGYLLDLLILKEMSTEFYNLDFLSLPYDVNIDVKEVVEDVDLTVYKNSKYRKFDFFKNICK</sequence>